<dbReference type="EMBL" id="MW056503">
    <property type="protein sequence ID" value="QOV07848.1"/>
    <property type="molecule type" value="Genomic_DNA"/>
</dbReference>
<evidence type="ECO:0000256" key="1">
    <source>
        <dbReference type="SAM" id="Coils"/>
    </source>
</evidence>
<accession>A0A7S6U2N1</accession>
<evidence type="ECO:0000313" key="2">
    <source>
        <dbReference type="EMBL" id="QOV07848.1"/>
    </source>
</evidence>
<keyword evidence="1" id="KW-0175">Coiled coil</keyword>
<organism evidence="2 3">
    <name type="scientific">Acinetobacter virus fBenAci003</name>
    <dbReference type="NCBI Taxonomy" id="2781370"/>
    <lineage>
        <taxon>Viruses</taxon>
        <taxon>Duplodnaviria</taxon>
        <taxon>Heunggongvirae</taxon>
        <taxon>Uroviricota</taxon>
        <taxon>Caudoviricetes</taxon>
        <taxon>Autographivirales</taxon>
        <taxon>Autoscriptoviridae</taxon>
        <taxon>Beijerinckvirinae</taxon>
        <taxon>Friunavirus</taxon>
        <taxon>Friunavirus fBenAci003</taxon>
    </lineage>
</organism>
<name>A0A7S6U2N1_9CAUD</name>
<dbReference type="Proteomes" id="UP000593712">
    <property type="component" value="Segment"/>
</dbReference>
<keyword evidence="3" id="KW-1185">Reference proteome</keyword>
<sequence length="764" mass="82556">MNILRSFTETVVTTPTDTFPISFEYDEKYDAVHVFLNDVAVEDLGYTVSQVNAVTLKVEPAIPEGMVRIERETDIDKMKYIFDAGALFIDQNVDADFRQIVHSQQEVRDGFIRLRGDVLPLVNGLQEALKQAQEASQAAQEAATAAEEAAQVTRSASQVNDASGETQQQVNDKVTNKTYFIVTPEMFGAKGFPHDDTAALQAALNFISPTQWDTSVAVMNQKGGGGKLILPKKYRITDTLWVGAYTTIEGMGKLGFNSSLLENVSAIVTDFTDPLKPAMSSSNWKTGGVRVAYDEQTTGAMYDNGLISATNGIKANGFSLLTKSGTRCFIGFRLQNSAQSEVNIYANGFDYGIIANASWESEINSRCLSYKCGLLINFDNNNLVFDGYYNALDGNVISGSTNLITFFTPDTGTDTALNGANVKFGVINRYSFGASSNSLIAEHNDVGCAVCQGDVNFQTLYTENNKMLGFVSFTNPSKTVIGNFVGHKDAYVCLLGANSRIEIVASNKTGTPQGQYFKSVNVYNSVLTVPLTLNEYVQGIRYTGYENILYVSSSGNNLNSGVVDVSPLATIDEAISRITKLSRFSNSNLKLDNRVRTQIVLLTDGDFNINAIHELYCDIDIVSIASSAPTLKFNGGRVVLNNSRVSVSSCNVLKDATVGTMENAAFWSRNGSNAVSIHGGNTNIQGGGIVYCDYNGASDITLTLNNVSVIGTSQSQLVQGNYLNTSPHIVNVVRSLGSISANITGRADKGISVPVAWQNKILGL</sequence>
<evidence type="ECO:0000313" key="3">
    <source>
        <dbReference type="Proteomes" id="UP000593712"/>
    </source>
</evidence>
<gene>
    <name evidence="2" type="ORF">fBA3_041</name>
</gene>
<reference evidence="2 3" key="1">
    <citation type="submission" date="2020-09" db="EMBL/GenBank/DDBJ databases">
        <title>The isolation of lytic bacteriophages infecting Acinetobacter baumannii from Beninese wastewater.</title>
        <authorList>
            <person name="Kolsi A."/>
            <person name="Haukka K."/>
            <person name="Dougnon V."/>
            <person name="Kantele A."/>
            <person name="Skurnik M."/>
            <person name="Kiljunen S."/>
        </authorList>
    </citation>
    <scope>NUCLEOTIDE SEQUENCE [LARGE SCALE GENOMIC DNA]</scope>
</reference>
<protein>
    <submittedName>
        <fullName evidence="2">Tailspike protein</fullName>
    </submittedName>
</protein>
<proteinExistence type="predicted"/>
<feature type="coiled-coil region" evidence="1">
    <location>
        <begin position="122"/>
        <end position="149"/>
    </location>
</feature>